<protein>
    <submittedName>
        <fullName evidence="1">Uncharacterized protein</fullName>
    </submittedName>
</protein>
<keyword evidence="2" id="KW-1185">Reference proteome</keyword>
<proteinExistence type="predicted"/>
<comment type="caution">
    <text evidence="1">The sequence shown here is derived from an EMBL/GenBank/DDBJ whole genome shotgun (WGS) entry which is preliminary data.</text>
</comment>
<dbReference type="Proteomes" id="UP001063166">
    <property type="component" value="Unassembled WGS sequence"/>
</dbReference>
<gene>
    <name evidence="1" type="ORF">LshimejAT787_0405660</name>
</gene>
<organism evidence="1 2">
    <name type="scientific">Lyophyllum shimeji</name>
    <name type="common">Hon-shimeji</name>
    <name type="synonym">Tricholoma shimeji</name>
    <dbReference type="NCBI Taxonomy" id="47721"/>
    <lineage>
        <taxon>Eukaryota</taxon>
        <taxon>Fungi</taxon>
        <taxon>Dikarya</taxon>
        <taxon>Basidiomycota</taxon>
        <taxon>Agaricomycotina</taxon>
        <taxon>Agaricomycetes</taxon>
        <taxon>Agaricomycetidae</taxon>
        <taxon>Agaricales</taxon>
        <taxon>Tricholomatineae</taxon>
        <taxon>Lyophyllaceae</taxon>
        <taxon>Lyophyllum</taxon>
    </lineage>
</organism>
<dbReference type="EMBL" id="BRPK01000004">
    <property type="protein sequence ID" value="GLB37515.1"/>
    <property type="molecule type" value="Genomic_DNA"/>
</dbReference>
<dbReference type="OrthoDB" id="3056235at2759"/>
<sequence length="259" mass="29287">MDVAACLWTHELQDFAVLRSWISHWQGPISLLMTTSAKPKSNPQAALFHRLNDLKAENLPGLSLHLLHVGIHEQASSNVYLNLARLFAPTAAVMLVPANLSYSPLVSHKAIVSERLSARQLPLIVTDNPQNWSTFTALPVLPPLVIQRNHPVWCTERYFLRKTRASDWRACLWQFWVDSFGAFVDVGTSNSSVRDSATASEVSNDRLSVRFRAETCDLVARTMATLGLRKYKDGKKKLQWLKETCGQLSVDKIFKYIER</sequence>
<evidence type="ECO:0000313" key="1">
    <source>
        <dbReference type="EMBL" id="GLB37515.1"/>
    </source>
</evidence>
<accession>A0A9P3PJT1</accession>
<reference evidence="1" key="1">
    <citation type="submission" date="2022-07" db="EMBL/GenBank/DDBJ databases">
        <title>The genome of Lyophyllum shimeji provides insight into the initial evolution of ectomycorrhizal fungal genome.</title>
        <authorList>
            <person name="Kobayashi Y."/>
            <person name="Shibata T."/>
            <person name="Hirakawa H."/>
            <person name="Shigenobu S."/>
            <person name="Nishiyama T."/>
            <person name="Yamada A."/>
            <person name="Hasebe M."/>
            <person name="Kawaguchi M."/>
        </authorList>
    </citation>
    <scope>NUCLEOTIDE SEQUENCE</scope>
    <source>
        <strain evidence="1">AT787</strain>
    </source>
</reference>
<evidence type="ECO:0000313" key="2">
    <source>
        <dbReference type="Proteomes" id="UP001063166"/>
    </source>
</evidence>
<dbReference type="AlphaFoldDB" id="A0A9P3PJT1"/>
<name>A0A9P3PJT1_LYOSH</name>